<accession>A0A8S9ZYS8</accession>
<comment type="caution">
    <text evidence="9">The sequence shown here is derived from an EMBL/GenBank/DDBJ whole genome shotgun (WGS) entry which is preliminary data.</text>
</comment>
<keyword evidence="10" id="KW-1185">Reference proteome</keyword>
<dbReference type="EMBL" id="JABEBT010000013">
    <property type="protein sequence ID" value="KAF7638295.1"/>
    <property type="molecule type" value="Genomic_DNA"/>
</dbReference>
<organism evidence="9 10">
    <name type="scientific">Meloidogyne graminicola</name>
    <dbReference type="NCBI Taxonomy" id="189291"/>
    <lineage>
        <taxon>Eukaryota</taxon>
        <taxon>Metazoa</taxon>
        <taxon>Ecdysozoa</taxon>
        <taxon>Nematoda</taxon>
        <taxon>Chromadorea</taxon>
        <taxon>Rhabditida</taxon>
        <taxon>Tylenchina</taxon>
        <taxon>Tylenchomorpha</taxon>
        <taxon>Tylenchoidea</taxon>
        <taxon>Meloidogynidae</taxon>
        <taxon>Meloidogyninae</taxon>
        <taxon>Meloidogyne</taxon>
    </lineage>
</organism>
<protein>
    <recommendedName>
        <fullName evidence="7">MICOS complex subunit MIC60</fullName>
    </recommendedName>
    <alternativeName>
        <fullName evidence="7">Mitofilin</fullName>
    </alternativeName>
</protein>
<dbReference type="AlphaFoldDB" id="A0A8S9ZYS8"/>
<keyword evidence="3 7" id="KW-0999">Mitochondrion inner membrane</keyword>
<evidence type="ECO:0000256" key="7">
    <source>
        <dbReference type="RuleBase" id="RU363000"/>
    </source>
</evidence>
<feature type="coiled-coil region" evidence="8">
    <location>
        <begin position="362"/>
        <end position="437"/>
    </location>
</feature>
<evidence type="ECO:0000256" key="1">
    <source>
        <dbReference type="ARBA" id="ARBA00010877"/>
    </source>
</evidence>
<feature type="transmembrane region" description="Helical" evidence="7">
    <location>
        <begin position="45"/>
        <end position="66"/>
    </location>
</feature>
<comment type="subunit">
    <text evidence="7">Component of the mitochondrial contact site and cristae organizing system (MICOS) complex.</text>
</comment>
<keyword evidence="4 7" id="KW-1133">Transmembrane helix</keyword>
<comment type="subcellular location">
    <subcellularLocation>
        <location evidence="7">Mitochondrion inner membrane</location>
        <topology evidence="7">Single-pass membrane protein</topology>
    </subcellularLocation>
</comment>
<gene>
    <name evidence="9" type="ORF">Mgra_00002269</name>
</gene>
<proteinExistence type="inferred from homology"/>
<keyword evidence="6 7" id="KW-0472">Membrane</keyword>
<evidence type="ECO:0000256" key="8">
    <source>
        <dbReference type="SAM" id="Coils"/>
    </source>
</evidence>
<evidence type="ECO:0000256" key="6">
    <source>
        <dbReference type="ARBA" id="ARBA00023136"/>
    </source>
</evidence>
<evidence type="ECO:0000313" key="9">
    <source>
        <dbReference type="EMBL" id="KAF7638295.1"/>
    </source>
</evidence>
<evidence type="ECO:0000256" key="2">
    <source>
        <dbReference type="ARBA" id="ARBA00022692"/>
    </source>
</evidence>
<sequence length="510" mass="58629">MMLQNAKRLKQYNINSLLGRPICFCRNFKNYSTQPDEPAKNKSRFFLKSTAVLGLGSILFGGLVWYDDRVRKIVEENVPYSKDILNDIFGIIDEKSKKINVNQLKNFFGKDSPPIPSLKNFDNENDQQKFTSSVLTLDSSSETKQIPTTNVGSSDSIIPVDVRKPIIVEDVKKEKPTDIIVDNESELQLIELLKIATDKSSIAKDKKFLTIDAIKKHSALLKEASGRGVTKEVGTDLWEKINKAESYVEECSKQDSTIEESARKAIDSLKMQIDEERLDPKKASSPVLRNSIETVKKLSLRLDELNLFLEKERSQHNVLLNHMKSLQNNLPQQFKEDYDSSAFSNINQNIGEKLNENRGLTEQELNEHLIHANIKIDQLKKQLQESKSKEDKTILEALEKQRSIDEKLSKLHVDIELQKAKENESQLIDEKKQQFRKEWEAEVDARLRLASLAHAEHLEKVIRTQKQLHDIENVQIVEEAINIERNKFAKQIELALVFFFLSILLNSFIF</sequence>
<evidence type="ECO:0000313" key="10">
    <source>
        <dbReference type="Proteomes" id="UP000605970"/>
    </source>
</evidence>
<evidence type="ECO:0000256" key="3">
    <source>
        <dbReference type="ARBA" id="ARBA00022792"/>
    </source>
</evidence>
<dbReference type="Proteomes" id="UP000605970">
    <property type="component" value="Unassembled WGS sequence"/>
</dbReference>
<dbReference type="PANTHER" id="PTHR15415:SF7">
    <property type="entry name" value="MICOS COMPLEX SUBUNIT MIC60"/>
    <property type="match status" value="1"/>
</dbReference>
<evidence type="ECO:0000256" key="4">
    <source>
        <dbReference type="ARBA" id="ARBA00022989"/>
    </source>
</evidence>
<evidence type="ECO:0000256" key="5">
    <source>
        <dbReference type="ARBA" id="ARBA00023128"/>
    </source>
</evidence>
<dbReference type="InterPro" id="IPR019133">
    <property type="entry name" value="MIC60"/>
</dbReference>
<comment type="similarity">
    <text evidence="1 7">Belongs to the MICOS complex subunit Mic60 family.</text>
</comment>
<comment type="function">
    <text evidence="7">Component of the MICOS complex, a large protein complex of the mitochondrial inner membrane that plays crucial roles in the maintenance of crista junctions, inner membrane architecture, and formation of contact sites to the outer membrane.</text>
</comment>
<keyword evidence="5 7" id="KW-0496">Mitochondrion</keyword>
<dbReference type="Pfam" id="PF09731">
    <property type="entry name" value="Mitofilin"/>
    <property type="match status" value="1"/>
</dbReference>
<dbReference type="OrthoDB" id="10261039at2759"/>
<dbReference type="PANTHER" id="PTHR15415">
    <property type="entry name" value="MITOFILIN"/>
    <property type="match status" value="1"/>
</dbReference>
<dbReference type="GO" id="GO:0042407">
    <property type="term" value="P:cristae formation"/>
    <property type="evidence" value="ECO:0007669"/>
    <property type="project" value="TreeGrafter"/>
</dbReference>
<name>A0A8S9ZYS8_9BILA</name>
<reference evidence="9" key="1">
    <citation type="journal article" date="2020" name="Ecol. Evol.">
        <title>Genome structure and content of the rice root-knot nematode (Meloidogyne graminicola).</title>
        <authorList>
            <person name="Phan N.T."/>
            <person name="Danchin E.G.J."/>
            <person name="Klopp C."/>
            <person name="Perfus-Barbeoch L."/>
            <person name="Kozlowski D.K."/>
            <person name="Koutsovoulos G.D."/>
            <person name="Lopez-Roques C."/>
            <person name="Bouchez O."/>
            <person name="Zahm M."/>
            <person name="Besnard G."/>
            <person name="Bellafiore S."/>
        </authorList>
    </citation>
    <scope>NUCLEOTIDE SEQUENCE</scope>
    <source>
        <strain evidence="9">VN-18</strain>
    </source>
</reference>
<dbReference type="GO" id="GO:0061617">
    <property type="term" value="C:MICOS complex"/>
    <property type="evidence" value="ECO:0007669"/>
    <property type="project" value="TreeGrafter"/>
</dbReference>
<keyword evidence="8" id="KW-0175">Coiled coil</keyword>
<keyword evidence="2 7" id="KW-0812">Transmembrane</keyword>